<dbReference type="GeneID" id="65084198"/>
<dbReference type="EMBL" id="FCQH01000003">
    <property type="protein sequence ID" value="CVK88398.1"/>
    <property type="molecule type" value="Genomic_DNA"/>
</dbReference>
<dbReference type="Proteomes" id="UP000184255">
    <property type="component" value="Unassembled WGS sequence"/>
</dbReference>
<accession>A0A1L7SPB6</accession>
<protein>
    <recommendedName>
        <fullName evidence="3">F-box domain-containing protein</fullName>
    </recommendedName>
</protein>
<dbReference type="RefSeq" id="XP_041679180.1">
    <property type="nucleotide sequence ID" value="XM_041828304.1"/>
</dbReference>
<keyword evidence="2" id="KW-1185">Reference proteome</keyword>
<organism evidence="1 2">
    <name type="scientific">Fusarium mangiferae</name>
    <name type="common">Mango malformation disease fungus</name>
    <dbReference type="NCBI Taxonomy" id="192010"/>
    <lineage>
        <taxon>Eukaryota</taxon>
        <taxon>Fungi</taxon>
        <taxon>Dikarya</taxon>
        <taxon>Ascomycota</taxon>
        <taxon>Pezizomycotina</taxon>
        <taxon>Sordariomycetes</taxon>
        <taxon>Hypocreomycetidae</taxon>
        <taxon>Hypocreales</taxon>
        <taxon>Nectriaceae</taxon>
        <taxon>Fusarium</taxon>
        <taxon>Fusarium fujikuroi species complex</taxon>
    </lineage>
</organism>
<sequence>MNLQNLPQELIYIICESLCLHCQIDTRTPASFLHIDSPGERGIRKTQLDLCLLCKSWGYIAQRVLHHSYGFPERSDRGDVRFCRTICEKPELGRFVKRIYLRQISQLDWDLDKDDDAWLFKSLDKFSDILNLPPKPFNFSKGAWSSFIIPLILLQIPTVDDLQIDTRNLDHLMQQIKKPSESHLHTFPQNVIKVTMSEGPHCQEVFPLRGPVDLSDTAGGGLLSNIQGFDILIIGNPTRQTINSPLQLDSVRTLHLIDVCLGREELQLLVSATGPLEVFKYMGGFTQEPNPATAQDICEVLTTKKDTLTEAAVLTHYKARYLTAARILENVTWLRIATKSIWKRTESEPTLHDQALVDVFPPALSTIIFEADREDMEGLSAALTKYILSNCPDNPEDQILKSVQIHVYLGIPPEGVRNPPVQEENPSCEKIRRECALFLKRGDIKVNSVYDD</sequence>
<dbReference type="AlphaFoldDB" id="A0A1L7SPB6"/>
<reference evidence="2" key="1">
    <citation type="journal article" date="2016" name="Genome Biol. Evol.">
        <title>Comparative 'omics' of the Fusarium fujikuroi species complex highlights differences in genetic potential and metabolite synthesis.</title>
        <authorList>
            <person name="Niehaus E.-M."/>
            <person name="Muensterkoetter M."/>
            <person name="Proctor R.H."/>
            <person name="Brown D.W."/>
            <person name="Sharon A."/>
            <person name="Idan Y."/>
            <person name="Oren-Young L."/>
            <person name="Sieber C.M."/>
            <person name="Novak O."/>
            <person name="Pencik A."/>
            <person name="Tarkowska D."/>
            <person name="Hromadova K."/>
            <person name="Freeman S."/>
            <person name="Maymon M."/>
            <person name="Elazar M."/>
            <person name="Youssef S.A."/>
            <person name="El-Shabrawy E.S.M."/>
            <person name="Shalaby A.B.A."/>
            <person name="Houterman P."/>
            <person name="Brock N.L."/>
            <person name="Burkhardt I."/>
            <person name="Tsavkelova E.A."/>
            <person name="Dickschat J.S."/>
            <person name="Galuszka P."/>
            <person name="Gueldener U."/>
            <person name="Tudzynski B."/>
        </authorList>
    </citation>
    <scope>NUCLEOTIDE SEQUENCE [LARGE SCALE GENOMIC DNA]</scope>
    <source>
        <strain evidence="2">MRC7560</strain>
    </source>
</reference>
<evidence type="ECO:0000313" key="1">
    <source>
        <dbReference type="EMBL" id="CVK88398.1"/>
    </source>
</evidence>
<evidence type="ECO:0008006" key="3">
    <source>
        <dbReference type="Google" id="ProtNLM"/>
    </source>
</evidence>
<comment type="caution">
    <text evidence="1">The sequence shown here is derived from an EMBL/GenBank/DDBJ whole genome shotgun (WGS) entry which is preliminary data.</text>
</comment>
<name>A0A1L7SPB6_FUSMA</name>
<dbReference type="VEuPathDB" id="FungiDB:FMAN_04930"/>
<proteinExistence type="predicted"/>
<evidence type="ECO:0000313" key="2">
    <source>
        <dbReference type="Proteomes" id="UP000184255"/>
    </source>
</evidence>
<gene>
    <name evidence="1" type="ORF">FMAN_04930</name>
</gene>